<proteinExistence type="predicted"/>
<protein>
    <submittedName>
        <fullName evidence="1">Uncharacterized protein</fullName>
    </submittedName>
</protein>
<name>A0A6M1SRW5_9HYPH</name>
<reference evidence="1 2" key="1">
    <citation type="submission" date="2020-02" db="EMBL/GenBank/DDBJ databases">
        <authorList>
            <person name="Khan S.A."/>
            <person name="Jeon C.O."/>
            <person name="Chun B.H."/>
        </authorList>
    </citation>
    <scope>NUCLEOTIDE SEQUENCE [LARGE SCALE GENOMIC DNA]</scope>
    <source>
        <strain evidence="1 2">H239</strain>
    </source>
</reference>
<evidence type="ECO:0000313" key="1">
    <source>
        <dbReference type="EMBL" id="NGP19296.1"/>
    </source>
</evidence>
<keyword evidence="2" id="KW-1185">Reference proteome</keyword>
<dbReference type="RefSeq" id="WP_164535545.1">
    <property type="nucleotide sequence ID" value="NZ_JAALFG010000005.1"/>
</dbReference>
<accession>A0A6M1SRW5</accession>
<comment type="caution">
    <text evidence="1">The sequence shown here is derived from an EMBL/GenBank/DDBJ whole genome shotgun (WGS) entry which is preliminary data.</text>
</comment>
<dbReference type="EMBL" id="JAALFG010000005">
    <property type="protein sequence ID" value="NGP19296.1"/>
    <property type="molecule type" value="Genomic_DNA"/>
</dbReference>
<dbReference type="Proteomes" id="UP000474802">
    <property type="component" value="Unassembled WGS sequence"/>
</dbReference>
<gene>
    <name evidence="1" type="ORF">G5575_18115</name>
</gene>
<evidence type="ECO:0000313" key="2">
    <source>
        <dbReference type="Proteomes" id="UP000474802"/>
    </source>
</evidence>
<organism evidence="1 2">
    <name type="scientific">Devosia aurantiaca</name>
    <dbReference type="NCBI Taxonomy" id="2714858"/>
    <lineage>
        <taxon>Bacteria</taxon>
        <taxon>Pseudomonadati</taxon>
        <taxon>Pseudomonadota</taxon>
        <taxon>Alphaproteobacteria</taxon>
        <taxon>Hyphomicrobiales</taxon>
        <taxon>Devosiaceae</taxon>
        <taxon>Devosia</taxon>
    </lineage>
</organism>
<reference evidence="1 2" key="2">
    <citation type="submission" date="2020-03" db="EMBL/GenBank/DDBJ databases">
        <title>Devosia chinhatensis sp. nov., isolated from a hexachlorocyclohexane (HCH) dump site in India.</title>
        <authorList>
            <person name="Kumar M."/>
            <person name="Lal R."/>
        </authorList>
    </citation>
    <scope>NUCLEOTIDE SEQUENCE [LARGE SCALE GENOMIC DNA]</scope>
    <source>
        <strain evidence="1 2">H239</strain>
    </source>
</reference>
<dbReference type="AlphaFoldDB" id="A0A6M1SRW5"/>
<sequence>MLDACAERDRRAHNDRAWLAHQTAFLTSYHPPKPERFTKLDRLQIKAKKGAPAHNRDWQDDFAAMSAWASKSVH</sequence>